<keyword evidence="4 6" id="KW-0067">ATP-binding</keyword>
<dbReference type="InterPro" id="IPR050683">
    <property type="entry name" value="Bact_Polysacc_Export_ATP-bd"/>
</dbReference>
<feature type="domain" description="ABC transporter" evidence="5">
    <location>
        <begin position="24"/>
        <end position="246"/>
    </location>
</feature>
<dbReference type="PROSITE" id="PS50893">
    <property type="entry name" value="ABC_TRANSPORTER_2"/>
    <property type="match status" value="1"/>
</dbReference>
<keyword evidence="3" id="KW-0547">Nucleotide-binding</keyword>
<dbReference type="PANTHER" id="PTHR46743:SF2">
    <property type="entry name" value="TEICHOIC ACIDS EXPORT ATP-BINDING PROTEIN TAGH"/>
    <property type="match status" value="1"/>
</dbReference>
<dbReference type="CDD" id="cd10147">
    <property type="entry name" value="Wzt_C-like"/>
    <property type="match status" value="1"/>
</dbReference>
<comment type="similarity">
    <text evidence="1">Belongs to the ABC transporter superfamily.</text>
</comment>
<evidence type="ECO:0000313" key="6">
    <source>
        <dbReference type="EMBL" id="MBJ7602464.1"/>
    </source>
</evidence>
<dbReference type="InterPro" id="IPR003439">
    <property type="entry name" value="ABC_transporter-like_ATP-bd"/>
</dbReference>
<dbReference type="Proteomes" id="UP000620075">
    <property type="component" value="Unassembled WGS sequence"/>
</dbReference>
<dbReference type="Pfam" id="PF14524">
    <property type="entry name" value="Wzt_C"/>
    <property type="match status" value="1"/>
</dbReference>
<protein>
    <submittedName>
        <fullName evidence="6">ABC transporter ATP-binding protein</fullName>
    </submittedName>
</protein>
<evidence type="ECO:0000313" key="7">
    <source>
        <dbReference type="Proteomes" id="UP000620075"/>
    </source>
</evidence>
<organism evidence="6 7">
    <name type="scientific">Candidatus Dormiibacter inghamiae</name>
    <dbReference type="NCBI Taxonomy" id="3127013"/>
    <lineage>
        <taxon>Bacteria</taxon>
        <taxon>Bacillati</taxon>
        <taxon>Candidatus Dormiibacterota</taxon>
        <taxon>Candidatus Dormibacteria</taxon>
        <taxon>Candidatus Dormibacterales</taxon>
        <taxon>Candidatus Dormibacteraceae</taxon>
        <taxon>Candidatus Dormiibacter</taxon>
    </lineage>
</organism>
<dbReference type="GO" id="GO:0140359">
    <property type="term" value="F:ABC-type transporter activity"/>
    <property type="evidence" value="ECO:0007669"/>
    <property type="project" value="InterPro"/>
</dbReference>
<evidence type="ECO:0000256" key="3">
    <source>
        <dbReference type="ARBA" id="ARBA00022741"/>
    </source>
</evidence>
<dbReference type="EMBL" id="JAEKNQ010000019">
    <property type="protein sequence ID" value="MBJ7602464.1"/>
    <property type="molecule type" value="Genomic_DNA"/>
</dbReference>
<name>A0A934ND08_9BACT</name>
<reference evidence="6 7" key="1">
    <citation type="submission" date="2020-10" db="EMBL/GenBank/DDBJ databases">
        <title>Ca. Dormibacterota MAGs.</title>
        <authorList>
            <person name="Montgomery K."/>
        </authorList>
    </citation>
    <scope>NUCLEOTIDE SEQUENCE [LARGE SCALE GENOMIC DNA]</scope>
    <source>
        <strain evidence="6">SC8811_S16_3</strain>
    </source>
</reference>
<evidence type="ECO:0000256" key="1">
    <source>
        <dbReference type="ARBA" id="ARBA00005417"/>
    </source>
</evidence>
<evidence type="ECO:0000259" key="5">
    <source>
        <dbReference type="PROSITE" id="PS50893"/>
    </source>
</evidence>
<comment type="caution">
    <text evidence="6">The sequence shown here is derived from an EMBL/GenBank/DDBJ whole genome shotgun (WGS) entry which is preliminary data.</text>
</comment>
<accession>A0A934ND08</accession>
<sequence length="425" mass="47837">MGGAIAVEGVSKSYRRYRKRHQSLKEIIAQRSRGDWEEFWALRDISFEVEHGQFLGIIGHNGSGKSTLLKLLTGIMPPSQGEIRVQGRVASLLELGAGFQPEYTGRENIYLYGTLLGMRRKEIDRYYDSIVEFCELGEFMEMAVKNYSSGMYVRLGFAVAVHLDPQVLLIDEVLAVGDANFQKKCFQHLFKLRKRGCTIVLVTHDTASVEKFCEHSIWIDHGRAMAQGKSSQVVQQYLDAVAGGASIEQAAKSVKERVAERDLTIKGLRFLDKDGRQVLMFDTGAKLRIEIDFHARRPLTRLEVGLTVFREDDLRCLDLNLYGISVDAGSGRWVVDADRVDLQGGRYAVTLAVFDRNLQRFQAFQDRQYPFTVHDDYSAGGAFYTPHRWSLATPDGLLPLVSRPPDLQELHGMVEPAQAAGEVSR</sequence>
<dbReference type="GO" id="GO:0005524">
    <property type="term" value="F:ATP binding"/>
    <property type="evidence" value="ECO:0007669"/>
    <property type="project" value="UniProtKB-KW"/>
</dbReference>
<dbReference type="GO" id="GO:0016887">
    <property type="term" value="F:ATP hydrolysis activity"/>
    <property type="evidence" value="ECO:0007669"/>
    <property type="project" value="InterPro"/>
</dbReference>
<evidence type="ECO:0000256" key="2">
    <source>
        <dbReference type="ARBA" id="ARBA00022448"/>
    </source>
</evidence>
<dbReference type="SUPFAM" id="SSF52540">
    <property type="entry name" value="P-loop containing nucleoside triphosphate hydrolases"/>
    <property type="match status" value="1"/>
</dbReference>
<dbReference type="GO" id="GO:0016020">
    <property type="term" value="C:membrane"/>
    <property type="evidence" value="ECO:0007669"/>
    <property type="project" value="InterPro"/>
</dbReference>
<dbReference type="InterPro" id="IPR015860">
    <property type="entry name" value="ABC_transpr_TagH-like"/>
</dbReference>
<proteinExistence type="inferred from homology"/>
<dbReference type="InterPro" id="IPR027417">
    <property type="entry name" value="P-loop_NTPase"/>
</dbReference>
<dbReference type="Gene3D" id="2.70.50.60">
    <property type="entry name" value="abc- transporter (atp binding component) like domain"/>
    <property type="match status" value="1"/>
</dbReference>
<dbReference type="SMART" id="SM00382">
    <property type="entry name" value="AAA"/>
    <property type="match status" value="1"/>
</dbReference>
<dbReference type="AlphaFoldDB" id="A0A934ND08"/>
<dbReference type="InterPro" id="IPR003593">
    <property type="entry name" value="AAA+_ATPase"/>
</dbReference>
<keyword evidence="2" id="KW-0813">Transport</keyword>
<dbReference type="RefSeq" id="WP_338176984.1">
    <property type="nucleotide sequence ID" value="NZ_JAEKNQ010000019.1"/>
</dbReference>
<dbReference type="CDD" id="cd03220">
    <property type="entry name" value="ABC_KpsT_Wzt"/>
    <property type="match status" value="1"/>
</dbReference>
<dbReference type="Gene3D" id="3.40.50.300">
    <property type="entry name" value="P-loop containing nucleotide triphosphate hydrolases"/>
    <property type="match status" value="1"/>
</dbReference>
<dbReference type="InterPro" id="IPR029439">
    <property type="entry name" value="Wzt_C"/>
</dbReference>
<dbReference type="Pfam" id="PF00005">
    <property type="entry name" value="ABC_tran"/>
    <property type="match status" value="1"/>
</dbReference>
<gene>
    <name evidence="6" type="ORF">JF888_04615</name>
</gene>
<evidence type="ECO:0000256" key="4">
    <source>
        <dbReference type="ARBA" id="ARBA00022840"/>
    </source>
</evidence>
<dbReference type="PANTHER" id="PTHR46743">
    <property type="entry name" value="TEICHOIC ACIDS EXPORT ATP-BINDING PROTEIN TAGH"/>
    <property type="match status" value="1"/>
</dbReference>